<accession>A0ABW7BLN5</accession>
<evidence type="ECO:0000256" key="1">
    <source>
        <dbReference type="ARBA" id="ARBA00005799"/>
    </source>
</evidence>
<dbReference type="InterPro" id="IPR003593">
    <property type="entry name" value="AAA+_ATPase"/>
</dbReference>
<feature type="compositionally biased region" description="Acidic residues" evidence="5">
    <location>
        <begin position="341"/>
        <end position="360"/>
    </location>
</feature>
<dbReference type="InterPro" id="IPR027417">
    <property type="entry name" value="P-loop_NTPase"/>
</dbReference>
<dbReference type="NCBIfam" id="TIGR02442">
    <property type="entry name" value="Cob-chelat-sub"/>
    <property type="match status" value="1"/>
</dbReference>
<dbReference type="PANTHER" id="PTHR35023:SF1">
    <property type="entry name" value="MG-PROTOPORPHYRIN IX CHELATASE"/>
    <property type="match status" value="1"/>
</dbReference>
<organism evidence="7 8">
    <name type="scientific">Streptomyces cinerochromogenes</name>
    <dbReference type="NCBI Taxonomy" id="66422"/>
    <lineage>
        <taxon>Bacteria</taxon>
        <taxon>Bacillati</taxon>
        <taxon>Actinomycetota</taxon>
        <taxon>Actinomycetes</taxon>
        <taxon>Kitasatosporales</taxon>
        <taxon>Streptomycetaceae</taxon>
        <taxon>Streptomyces</taxon>
    </lineage>
</organism>
<reference evidence="7 8" key="1">
    <citation type="submission" date="2024-10" db="EMBL/GenBank/DDBJ databases">
        <title>The Natural Products Discovery Center: Release of the First 8490 Sequenced Strains for Exploring Actinobacteria Biosynthetic Diversity.</title>
        <authorList>
            <person name="Kalkreuter E."/>
            <person name="Kautsar S.A."/>
            <person name="Yang D."/>
            <person name="Bader C.D."/>
            <person name="Teijaro C.N."/>
            <person name="Fluegel L."/>
            <person name="Davis C.M."/>
            <person name="Simpson J.R."/>
            <person name="Lauterbach L."/>
            <person name="Steele A.D."/>
            <person name="Gui C."/>
            <person name="Meng S."/>
            <person name="Li G."/>
            <person name="Viehrig K."/>
            <person name="Ye F."/>
            <person name="Su P."/>
            <person name="Kiefer A.F."/>
            <person name="Nichols A."/>
            <person name="Cepeda A.J."/>
            <person name="Yan W."/>
            <person name="Fan B."/>
            <person name="Jiang Y."/>
            <person name="Adhikari A."/>
            <person name="Zheng C.-J."/>
            <person name="Schuster L."/>
            <person name="Cowan T.M."/>
            <person name="Smanski M.J."/>
            <person name="Chevrette M.G."/>
            <person name="De Carvalho L.P.S."/>
            <person name="Shen B."/>
        </authorList>
    </citation>
    <scope>NUCLEOTIDE SEQUENCE [LARGE SCALE GENOMIC DNA]</scope>
    <source>
        <strain evidence="7 8">NPDC048320</strain>
    </source>
</reference>
<feature type="compositionally biased region" description="Polar residues" evidence="5">
    <location>
        <begin position="394"/>
        <end position="403"/>
    </location>
</feature>
<comment type="caution">
    <text evidence="7">The sequence shown here is derived from an EMBL/GenBank/DDBJ whole genome shotgun (WGS) entry which is preliminary data.</text>
</comment>
<evidence type="ECO:0000259" key="6">
    <source>
        <dbReference type="PROSITE" id="PS50234"/>
    </source>
</evidence>
<sequence length="677" mass="70630">MTTPFPFTAVVGQDDLRLALLLNAVSPAVGGVLVRGEKGTAKSTAVRALSALLPAVAVVPGCRFSCDPASPDPSCPDGPHEAGTGTERPARMVELPVGASEDRLVGALDIERALAEGVKAFEPGLLADAHRGILYVDEVNLLHDHLVDLLLDAAAMGASYVEREGVSVRHASKFLLVGTMNPEEGELRPQLLDRFGLTVEVAASREPEQRVEVVRRRLAYDDDPAAFAARWAGEEAAVRQRIVAARALLPSVRLGDGALKQIAATCAAFEVDGMRADIVMARTATALAAWAGRTDVLAEDVRQAALLALPHRRRRNPFDAPGLDEDKLDETLEQFSGNDGDGGDDRDDRDDRDGDDDPDPDGPGGGGGRPQPDSGPQGDGGDAARPEAGEGGQPQASGGQEQSAVRAAEPFRTRVLSVPGIGEGAAGRRSRARTEHGRTTGARRPQGALTKLHLAATVQAAAPHQRARGRSGPGLVVRRDDLRQATREGREGNLVLFVVDASGSMAARQRMSAVKGAVLSLLLDAYQRRDKVGLVTFRGAAAEVALPPTSSVDAAAVRLESLPTGGRTPLAAGLLRAHEVLRVERLRDPARRPLVVVVTDGRATGGPEPLLLASRAAGLFAAEGVASVVVDCESGPVRLGLAGKLAGELGGTAVTLDELRADSIAGLVKGMQSGRAA</sequence>
<comment type="similarity">
    <text evidence="1">Belongs to the Mg-chelatase subunits D/I family.</text>
</comment>
<dbReference type="SMART" id="SM00327">
    <property type="entry name" value="VWA"/>
    <property type="match status" value="1"/>
</dbReference>
<keyword evidence="2" id="KW-0547">Nucleotide-binding</keyword>
<dbReference type="Proteomes" id="UP001604267">
    <property type="component" value="Unassembled WGS sequence"/>
</dbReference>
<evidence type="ECO:0000313" key="8">
    <source>
        <dbReference type="Proteomes" id="UP001604267"/>
    </source>
</evidence>
<dbReference type="InterPro" id="IPR012804">
    <property type="entry name" value="Cob_chelat_sub_put"/>
</dbReference>
<dbReference type="Gene3D" id="1.10.8.80">
    <property type="entry name" value="Magnesium chelatase subunit I, C-Terminal domain"/>
    <property type="match status" value="1"/>
</dbReference>
<dbReference type="InterPro" id="IPR041702">
    <property type="entry name" value="BchD/ChlD_VWA"/>
</dbReference>
<dbReference type="Pfam" id="PF17863">
    <property type="entry name" value="AAA_lid_2"/>
    <property type="match status" value="1"/>
</dbReference>
<dbReference type="PANTHER" id="PTHR35023">
    <property type="entry name" value="CHELATASE-RELATED"/>
    <property type="match status" value="1"/>
</dbReference>
<dbReference type="Pfam" id="PF13519">
    <property type="entry name" value="VWA_2"/>
    <property type="match status" value="1"/>
</dbReference>
<evidence type="ECO:0000256" key="3">
    <source>
        <dbReference type="ARBA" id="ARBA00022840"/>
    </source>
</evidence>
<feature type="region of interest" description="Disordered" evidence="5">
    <location>
        <begin position="314"/>
        <end position="443"/>
    </location>
</feature>
<gene>
    <name evidence="7" type="ORF">ACGFZB_40785</name>
</gene>
<evidence type="ECO:0000256" key="4">
    <source>
        <dbReference type="ARBA" id="ARBA00030759"/>
    </source>
</evidence>
<dbReference type="InterPro" id="IPR041628">
    <property type="entry name" value="ChlI/MoxR_AAA_lid"/>
</dbReference>
<dbReference type="InterPro" id="IPR052989">
    <property type="entry name" value="Mg-chelatase_DI-like"/>
</dbReference>
<dbReference type="Pfam" id="PF01078">
    <property type="entry name" value="Mg_chelatase"/>
    <property type="match status" value="1"/>
</dbReference>
<dbReference type="InterPro" id="IPR036465">
    <property type="entry name" value="vWFA_dom_sf"/>
</dbReference>
<dbReference type="RefSeq" id="WP_392825688.1">
    <property type="nucleotide sequence ID" value="NZ_JBICYV010000033.1"/>
</dbReference>
<evidence type="ECO:0000256" key="5">
    <source>
        <dbReference type="SAM" id="MobiDB-lite"/>
    </source>
</evidence>
<proteinExistence type="inferred from homology"/>
<dbReference type="SUPFAM" id="SSF53300">
    <property type="entry name" value="vWA-like"/>
    <property type="match status" value="1"/>
</dbReference>
<dbReference type="SMART" id="SM00382">
    <property type="entry name" value="AAA"/>
    <property type="match status" value="1"/>
</dbReference>
<evidence type="ECO:0000313" key="7">
    <source>
        <dbReference type="EMBL" id="MFG3016684.1"/>
    </source>
</evidence>
<dbReference type="CDD" id="cd01451">
    <property type="entry name" value="vWA_Magnesium_chelatase"/>
    <property type="match status" value="1"/>
</dbReference>
<dbReference type="Gene3D" id="3.40.50.300">
    <property type="entry name" value="P-loop containing nucleotide triphosphate hydrolases"/>
    <property type="match status" value="1"/>
</dbReference>
<feature type="domain" description="VWFA" evidence="6">
    <location>
        <begin position="494"/>
        <end position="671"/>
    </location>
</feature>
<dbReference type="Gene3D" id="3.40.50.410">
    <property type="entry name" value="von Willebrand factor, type A domain"/>
    <property type="match status" value="1"/>
</dbReference>
<protein>
    <recommendedName>
        <fullName evidence="4">Mg-protoporphyrin IX chelatase</fullName>
    </recommendedName>
</protein>
<feature type="compositionally biased region" description="Acidic residues" evidence="5">
    <location>
        <begin position="322"/>
        <end position="332"/>
    </location>
</feature>
<name>A0ABW7BLN5_9ACTN</name>
<dbReference type="InterPro" id="IPR000523">
    <property type="entry name" value="Mg_chelatse_chII-like_cat_dom"/>
</dbReference>
<dbReference type="EMBL" id="JBICYV010000033">
    <property type="protein sequence ID" value="MFG3016684.1"/>
    <property type="molecule type" value="Genomic_DNA"/>
</dbReference>
<dbReference type="SUPFAM" id="SSF52540">
    <property type="entry name" value="P-loop containing nucleoside triphosphate hydrolases"/>
    <property type="match status" value="1"/>
</dbReference>
<keyword evidence="8" id="KW-1185">Reference proteome</keyword>
<feature type="region of interest" description="Disordered" evidence="5">
    <location>
        <begin position="69"/>
        <end position="89"/>
    </location>
</feature>
<evidence type="ECO:0000256" key="2">
    <source>
        <dbReference type="ARBA" id="ARBA00022741"/>
    </source>
</evidence>
<dbReference type="InterPro" id="IPR002035">
    <property type="entry name" value="VWF_A"/>
</dbReference>
<dbReference type="PROSITE" id="PS50234">
    <property type="entry name" value="VWFA"/>
    <property type="match status" value="1"/>
</dbReference>
<keyword evidence="3" id="KW-0067">ATP-binding</keyword>